<dbReference type="GeneID" id="106547784"/>
<comment type="similarity">
    <text evidence="11">Belongs to the G-protein coupled receptor 1 family.</text>
</comment>
<keyword evidence="5 12" id="KW-0552">Olfaction</keyword>
<keyword evidence="10 11" id="KW-0807">Transducer</keyword>
<keyword evidence="3 12" id="KW-0716">Sensory transduction</keyword>
<evidence type="ECO:0000256" key="12">
    <source>
        <dbReference type="RuleBase" id="RU363047"/>
    </source>
</evidence>
<dbReference type="GO" id="GO:0005886">
    <property type="term" value="C:plasma membrane"/>
    <property type="evidence" value="ECO:0007669"/>
    <property type="project" value="UniProtKB-SubCell"/>
</dbReference>
<evidence type="ECO:0000256" key="4">
    <source>
        <dbReference type="ARBA" id="ARBA00022692"/>
    </source>
</evidence>
<dbReference type="PROSITE" id="PS00237">
    <property type="entry name" value="G_PROTEIN_RECEP_F1_1"/>
    <property type="match status" value="1"/>
</dbReference>
<dbReference type="Gene3D" id="1.20.1070.10">
    <property type="entry name" value="Rhodopsin 7-helix transmembrane proteins"/>
    <property type="match status" value="1"/>
</dbReference>
<comment type="subcellular location">
    <subcellularLocation>
        <location evidence="1 12">Cell membrane</location>
        <topology evidence="1 12">Multi-pass membrane protein</topology>
    </subcellularLocation>
</comment>
<evidence type="ECO:0000256" key="6">
    <source>
        <dbReference type="ARBA" id="ARBA00022989"/>
    </source>
</evidence>
<dbReference type="Proteomes" id="UP000504617">
    <property type="component" value="Unplaced"/>
</dbReference>
<keyword evidence="8 12" id="KW-0472">Membrane</keyword>
<reference evidence="15" key="1">
    <citation type="submission" date="2025-08" db="UniProtKB">
        <authorList>
            <consortium name="RefSeq"/>
        </authorList>
    </citation>
    <scope>IDENTIFICATION</scope>
    <source>
        <tissue evidence="15">Skeletal muscle</tissue>
    </source>
</reference>
<sequence>MREEAGAMEQRARSLFQMTVIQFRCKRSRSAYVVALVENTYILALLRLCPILHSPMYNFLVNLFLLDICCITTIVPQMLRNLMDENKSISFKGCLMQAYFYLIFLTTELLLLAITTFDRYVAICHPLHYTVIMNWKLCNYLMIGSWIVGTLNNSIHILPVLHLSFCGPSTINHLFCEIPPLIQLSCTDTTVNQYLMLVTDLWGVGCFLLTLVSYIYIVSSVLKLHSVQGKKKAFSTCFSHVMVVMLFYGSVIYTYFRPPSIYTDSDKIAAIICTVITPVLNPFIYTLRNKEVKEALKTLLELNTN</sequence>
<evidence type="ECO:0000256" key="11">
    <source>
        <dbReference type="RuleBase" id="RU000688"/>
    </source>
</evidence>
<dbReference type="PRINTS" id="PR00245">
    <property type="entry name" value="OLFACTORYR"/>
</dbReference>
<feature type="transmembrane region" description="Helical" evidence="12">
    <location>
        <begin position="268"/>
        <end position="287"/>
    </location>
</feature>
<accession>A0A6I9YAJ1</accession>
<feature type="transmembrane region" description="Helical" evidence="12">
    <location>
        <begin position="59"/>
        <end position="79"/>
    </location>
</feature>
<evidence type="ECO:0000256" key="7">
    <source>
        <dbReference type="ARBA" id="ARBA00023040"/>
    </source>
</evidence>
<dbReference type="PANTHER" id="PTHR26453">
    <property type="entry name" value="OLFACTORY RECEPTOR"/>
    <property type="match status" value="1"/>
</dbReference>
<evidence type="ECO:0000256" key="10">
    <source>
        <dbReference type="ARBA" id="ARBA00023224"/>
    </source>
</evidence>
<dbReference type="InterPro" id="IPR000725">
    <property type="entry name" value="Olfact_rcpt"/>
</dbReference>
<evidence type="ECO:0000256" key="3">
    <source>
        <dbReference type="ARBA" id="ARBA00022606"/>
    </source>
</evidence>
<evidence type="ECO:0000256" key="2">
    <source>
        <dbReference type="ARBA" id="ARBA00022475"/>
    </source>
</evidence>
<dbReference type="PROSITE" id="PS50262">
    <property type="entry name" value="G_PROTEIN_RECEP_F1_2"/>
    <property type="match status" value="1"/>
</dbReference>
<dbReference type="FunFam" id="1.20.1070.10:FF:000015">
    <property type="entry name" value="Olfactory receptor"/>
    <property type="match status" value="1"/>
</dbReference>
<dbReference type="CDD" id="cd13954">
    <property type="entry name" value="7tmA_OR"/>
    <property type="match status" value="1"/>
</dbReference>
<feature type="transmembrane region" description="Helical" evidence="12">
    <location>
        <begin position="234"/>
        <end position="256"/>
    </location>
</feature>
<evidence type="ECO:0000259" key="13">
    <source>
        <dbReference type="PROSITE" id="PS50262"/>
    </source>
</evidence>
<feature type="domain" description="G-protein coupled receptors family 1 profile" evidence="13">
    <location>
        <begin position="38"/>
        <end position="285"/>
    </location>
</feature>
<gene>
    <name evidence="15" type="primary">LOC106547784</name>
</gene>
<organism evidence="14 15">
    <name type="scientific">Thamnophis sirtalis</name>
    <dbReference type="NCBI Taxonomy" id="35019"/>
    <lineage>
        <taxon>Eukaryota</taxon>
        <taxon>Metazoa</taxon>
        <taxon>Chordata</taxon>
        <taxon>Craniata</taxon>
        <taxon>Vertebrata</taxon>
        <taxon>Euteleostomi</taxon>
        <taxon>Lepidosauria</taxon>
        <taxon>Squamata</taxon>
        <taxon>Bifurcata</taxon>
        <taxon>Unidentata</taxon>
        <taxon>Episquamata</taxon>
        <taxon>Toxicofera</taxon>
        <taxon>Serpentes</taxon>
        <taxon>Colubroidea</taxon>
        <taxon>Colubridae</taxon>
        <taxon>Natricinae</taxon>
        <taxon>Thamnophis</taxon>
    </lineage>
</organism>
<dbReference type="SUPFAM" id="SSF81321">
    <property type="entry name" value="Family A G protein-coupled receptor-like"/>
    <property type="match status" value="1"/>
</dbReference>
<keyword evidence="14" id="KW-1185">Reference proteome</keyword>
<dbReference type="InterPro" id="IPR017452">
    <property type="entry name" value="GPCR_Rhodpsn_7TM"/>
</dbReference>
<dbReference type="PRINTS" id="PR00237">
    <property type="entry name" value="GPCRRHODOPSN"/>
</dbReference>
<evidence type="ECO:0000256" key="9">
    <source>
        <dbReference type="ARBA" id="ARBA00023170"/>
    </source>
</evidence>
<dbReference type="GO" id="GO:0004984">
    <property type="term" value="F:olfactory receptor activity"/>
    <property type="evidence" value="ECO:0007669"/>
    <property type="project" value="InterPro"/>
</dbReference>
<keyword evidence="4 11" id="KW-0812">Transmembrane</keyword>
<evidence type="ECO:0000313" key="15">
    <source>
        <dbReference type="RefSeq" id="XP_013920515.1"/>
    </source>
</evidence>
<proteinExistence type="inferred from homology"/>
<keyword evidence="9 11" id="KW-0675">Receptor</keyword>
<protein>
    <recommendedName>
        <fullName evidence="12">Olfactory receptor</fullName>
    </recommendedName>
</protein>
<evidence type="ECO:0000256" key="5">
    <source>
        <dbReference type="ARBA" id="ARBA00022725"/>
    </source>
</evidence>
<feature type="transmembrane region" description="Helical" evidence="12">
    <location>
        <begin position="99"/>
        <end position="117"/>
    </location>
</feature>
<name>A0A6I9YAJ1_9SAUR</name>
<evidence type="ECO:0000256" key="8">
    <source>
        <dbReference type="ARBA" id="ARBA00023136"/>
    </source>
</evidence>
<dbReference type="InterPro" id="IPR000276">
    <property type="entry name" value="GPCR_Rhodpsn"/>
</dbReference>
<evidence type="ECO:0000313" key="14">
    <source>
        <dbReference type="Proteomes" id="UP000504617"/>
    </source>
</evidence>
<dbReference type="AlphaFoldDB" id="A0A6I9YAJ1"/>
<keyword evidence="6 12" id="KW-1133">Transmembrane helix</keyword>
<dbReference type="GO" id="GO:0004930">
    <property type="term" value="F:G protein-coupled receptor activity"/>
    <property type="evidence" value="ECO:0007669"/>
    <property type="project" value="UniProtKB-KW"/>
</dbReference>
<keyword evidence="2 12" id="KW-1003">Cell membrane</keyword>
<keyword evidence="7 11" id="KW-0297">G-protein coupled receptor</keyword>
<dbReference type="OrthoDB" id="6145535at2759"/>
<dbReference type="KEGG" id="tsr:106547784"/>
<feature type="transmembrane region" description="Helical" evidence="12">
    <location>
        <begin position="201"/>
        <end position="222"/>
    </location>
</feature>
<dbReference type="Pfam" id="PF13853">
    <property type="entry name" value="7tm_4"/>
    <property type="match status" value="1"/>
</dbReference>
<evidence type="ECO:0000256" key="1">
    <source>
        <dbReference type="ARBA" id="ARBA00004651"/>
    </source>
</evidence>
<dbReference type="RefSeq" id="XP_013920515.1">
    <property type="nucleotide sequence ID" value="XM_014065040.1"/>
</dbReference>